<name>A0A8W8J2A4_MAGGI</name>
<accession>A0A8W8J2A4</accession>
<keyword evidence="6" id="KW-0812">Transmembrane</keyword>
<keyword evidence="9" id="KW-1185">Reference proteome</keyword>
<dbReference type="AlphaFoldDB" id="A0A8W8J2A4"/>
<evidence type="ECO:0000256" key="3">
    <source>
        <dbReference type="ARBA" id="ARBA00023157"/>
    </source>
</evidence>
<dbReference type="GO" id="GO:0050839">
    <property type="term" value="F:cell adhesion molecule binding"/>
    <property type="evidence" value="ECO:0007669"/>
    <property type="project" value="TreeGrafter"/>
</dbReference>
<dbReference type="EnsemblMetazoa" id="G16933.1">
    <property type="protein sequence ID" value="G16933.1:cds"/>
    <property type="gene ID" value="G16933"/>
</dbReference>
<proteinExistence type="predicted"/>
<keyword evidence="6" id="KW-1133">Transmembrane helix</keyword>
<dbReference type="GO" id="GO:0098609">
    <property type="term" value="P:cell-cell adhesion"/>
    <property type="evidence" value="ECO:0007669"/>
    <property type="project" value="TreeGrafter"/>
</dbReference>
<feature type="domain" description="Ig-like" evidence="7">
    <location>
        <begin position="384"/>
        <end position="474"/>
    </location>
</feature>
<dbReference type="GO" id="GO:0005911">
    <property type="term" value="C:cell-cell junction"/>
    <property type="evidence" value="ECO:0007669"/>
    <property type="project" value="TreeGrafter"/>
</dbReference>
<dbReference type="PROSITE" id="PS50835">
    <property type="entry name" value="IG_LIKE"/>
    <property type="match status" value="4"/>
</dbReference>
<feature type="domain" description="Ig-like" evidence="7">
    <location>
        <begin position="95"/>
        <end position="187"/>
    </location>
</feature>
<evidence type="ECO:0000256" key="1">
    <source>
        <dbReference type="ARBA" id="ARBA00004479"/>
    </source>
</evidence>
<organism evidence="8 9">
    <name type="scientific">Magallana gigas</name>
    <name type="common">Pacific oyster</name>
    <name type="synonym">Crassostrea gigas</name>
    <dbReference type="NCBI Taxonomy" id="29159"/>
    <lineage>
        <taxon>Eukaryota</taxon>
        <taxon>Metazoa</taxon>
        <taxon>Spiralia</taxon>
        <taxon>Lophotrochozoa</taxon>
        <taxon>Mollusca</taxon>
        <taxon>Bivalvia</taxon>
        <taxon>Autobranchia</taxon>
        <taxon>Pteriomorphia</taxon>
        <taxon>Ostreida</taxon>
        <taxon>Ostreoidea</taxon>
        <taxon>Ostreidae</taxon>
        <taxon>Magallana</taxon>
    </lineage>
</organism>
<dbReference type="PANTHER" id="PTHR11640:SF31">
    <property type="entry name" value="IRREGULAR CHIASM C-ROUGHEST PROTEIN-RELATED"/>
    <property type="match status" value="1"/>
</dbReference>
<protein>
    <recommendedName>
        <fullName evidence="7">Ig-like domain-containing protein</fullName>
    </recommendedName>
</protein>
<feature type="domain" description="Ig-like" evidence="7">
    <location>
        <begin position="278"/>
        <end position="370"/>
    </location>
</feature>
<dbReference type="GO" id="GO:0005886">
    <property type="term" value="C:plasma membrane"/>
    <property type="evidence" value="ECO:0007669"/>
    <property type="project" value="TreeGrafter"/>
</dbReference>
<dbReference type="Proteomes" id="UP000005408">
    <property type="component" value="Unassembled WGS sequence"/>
</dbReference>
<keyword evidence="2 6" id="KW-0472">Membrane</keyword>
<keyword evidence="3" id="KW-1015">Disulfide bond</keyword>
<evidence type="ECO:0000313" key="8">
    <source>
        <dbReference type="EnsemblMetazoa" id="G16933.1:cds"/>
    </source>
</evidence>
<evidence type="ECO:0000313" key="9">
    <source>
        <dbReference type="Proteomes" id="UP000005408"/>
    </source>
</evidence>
<keyword evidence="4" id="KW-0325">Glycoprotein</keyword>
<keyword evidence="5" id="KW-0393">Immunoglobulin domain</keyword>
<reference evidence="8" key="1">
    <citation type="submission" date="2022-08" db="UniProtKB">
        <authorList>
            <consortium name="EnsemblMetazoa"/>
        </authorList>
    </citation>
    <scope>IDENTIFICATION</scope>
    <source>
        <strain evidence="8">05x7-T-G4-1.051#20</strain>
    </source>
</reference>
<comment type="subcellular location">
    <subcellularLocation>
        <location evidence="1">Membrane</location>
        <topology evidence="1">Single-pass type I membrane protein</topology>
    </subcellularLocation>
</comment>
<dbReference type="InterPro" id="IPR007110">
    <property type="entry name" value="Ig-like_dom"/>
</dbReference>
<feature type="transmembrane region" description="Helical" evidence="6">
    <location>
        <begin position="786"/>
        <end position="806"/>
    </location>
</feature>
<dbReference type="InterPro" id="IPR051275">
    <property type="entry name" value="Cell_adhesion_signaling"/>
</dbReference>
<dbReference type="SUPFAM" id="SSF48726">
    <property type="entry name" value="Immunoglobulin"/>
    <property type="match status" value="1"/>
</dbReference>
<evidence type="ECO:0000256" key="6">
    <source>
        <dbReference type="SAM" id="Phobius"/>
    </source>
</evidence>
<evidence type="ECO:0000259" key="7">
    <source>
        <dbReference type="PROSITE" id="PS50835"/>
    </source>
</evidence>
<evidence type="ECO:0000256" key="5">
    <source>
        <dbReference type="ARBA" id="ARBA00023319"/>
    </source>
</evidence>
<dbReference type="InterPro" id="IPR036179">
    <property type="entry name" value="Ig-like_dom_sf"/>
</dbReference>
<evidence type="ECO:0000256" key="4">
    <source>
        <dbReference type="ARBA" id="ARBA00023180"/>
    </source>
</evidence>
<sequence>MRWTAASFPSTGQYHVYHTYKENRTILSVSSSGVNFGDKTQTSKYAYTSRPFNSTNIVFEIRDITLNDAGYYNGGMSADAAWAGGGVVLIVSAKPDKPDIKGNLTTLVDTYLKLTCISKSTSTPDYYYKFRSLSYTWYINDTKIKREFEETIILNVTRWHRYNSYSCTATEEGLESDRNGPEKLTFTPKPTFDKGYKFTVKEGDEVGPIFCSADCNPPCNVSWKYKESNGLKDALSENGILLLQSVNRNVTQIICLSRWKTESMEKDIALDVQYIDDPIINVNGEWVSDRISVDIQERKPLHLSCFVNGNPTPSVRLGKSQNGRTTILSEAMDHWSNYSLSTGAKCSDTSTYVCYGKSQSTNLKTNKSIGVNILCEGSSSSAKPDKPDIKGNLTTLVDTYLKLSCISKSTSTPDYYYKFRSLSYTWYINDTKVKGEFEETIRLSVTRWHRYNRYSCTATEEGLESDRSNAVQINPLYGPEKLTFTPKPTFDKGYKFTVKEGDEVGPIFCSADCNPPCNVSWKYKESNGLKDALSENGILLLQSVNRNVTQIICLSRWKTESMEKDIALDVQYIDDPIINVNGEWVSDRISVDIQERKPLHLSCFVNGNPTPSVRLGKSQNGRTTILSEAMDHWLNYSLSTGAKCSDTSTYVCYGKSQSTNLKTNKSIGVNILCEPRLDKEAQLKTLTELGKARVLIIPVIAYPPPDLSKLVWLGPNNLPSNITANAVTQSNDIIYKHRVITIVSGLEDEHYGEYKLLYNRQFLTSVIIRKEEDAEDGPLRANIVDVAVPSALLGITWILLIIYVVFQKWRRNLKTTHQHDEKVNQLETPSMEQHYDDLQDIDVERNYSHLDRLDQETPYEETL</sequence>
<dbReference type="PANTHER" id="PTHR11640">
    <property type="entry name" value="NEPHRIN"/>
    <property type="match status" value="1"/>
</dbReference>
<feature type="domain" description="Ig-like" evidence="7">
    <location>
        <begin position="576"/>
        <end position="668"/>
    </location>
</feature>
<evidence type="ECO:0000256" key="2">
    <source>
        <dbReference type="ARBA" id="ARBA00023136"/>
    </source>
</evidence>